<dbReference type="AlphaFoldDB" id="A0A7C5TFV0"/>
<feature type="transmembrane region" description="Helical" evidence="1">
    <location>
        <begin position="6"/>
        <end position="30"/>
    </location>
</feature>
<gene>
    <name evidence="2" type="ORF">ENM84_02825</name>
</gene>
<protein>
    <recommendedName>
        <fullName evidence="3">PaREP5ab</fullName>
    </recommendedName>
</protein>
<proteinExistence type="predicted"/>
<dbReference type="Gene3D" id="3.90.20.10">
    <property type="match status" value="1"/>
</dbReference>
<comment type="caution">
    <text evidence="2">The sequence shown here is derived from an EMBL/GenBank/DDBJ whole genome shotgun (WGS) entry which is preliminary data.</text>
</comment>
<dbReference type="EMBL" id="DRZI01000121">
    <property type="protein sequence ID" value="HHP81578.1"/>
    <property type="molecule type" value="Genomic_DNA"/>
</dbReference>
<keyword evidence="1" id="KW-0812">Transmembrane</keyword>
<name>A0A7C5TFV0_9CREN</name>
<keyword evidence="1" id="KW-0472">Membrane</keyword>
<organism evidence="2">
    <name type="scientific">Ignisphaera aggregans</name>
    <dbReference type="NCBI Taxonomy" id="334771"/>
    <lineage>
        <taxon>Archaea</taxon>
        <taxon>Thermoproteota</taxon>
        <taxon>Thermoprotei</taxon>
        <taxon>Desulfurococcales</taxon>
        <taxon>Desulfurococcaceae</taxon>
        <taxon>Ignisphaera</taxon>
    </lineage>
</organism>
<keyword evidence="1" id="KW-1133">Transmembrane helix</keyword>
<evidence type="ECO:0000313" key="2">
    <source>
        <dbReference type="EMBL" id="HHP81578.1"/>
    </source>
</evidence>
<reference evidence="2" key="1">
    <citation type="journal article" date="2020" name="mSystems">
        <title>Genome- and Community-Level Interaction Insights into Carbon Utilization and Element Cycling Functions of Hydrothermarchaeota in Hydrothermal Sediment.</title>
        <authorList>
            <person name="Zhou Z."/>
            <person name="Liu Y."/>
            <person name="Xu W."/>
            <person name="Pan J."/>
            <person name="Luo Z.H."/>
            <person name="Li M."/>
        </authorList>
    </citation>
    <scope>NUCLEOTIDE SEQUENCE [LARGE SCALE GENOMIC DNA]</scope>
    <source>
        <strain evidence="2">SpSt-1121</strain>
    </source>
</reference>
<evidence type="ECO:0000256" key="1">
    <source>
        <dbReference type="SAM" id="Phobius"/>
    </source>
</evidence>
<evidence type="ECO:0008006" key="3">
    <source>
        <dbReference type="Google" id="ProtNLM"/>
    </source>
</evidence>
<sequence length="213" mass="25678">MIVEQATIISILSIIIPSLSAILSIIYATYRIGRRFGEIDERFKRIDERFRQIDERFNEMDKRFDELKRYVDSRFDDLKSYVDYRVDRLGRAFSSYQEFFIEYLSIKGVVSEQEATMLKNEAARLSTLATANPFTKEEWDKLKRYLDKDLKEFTLKEAEEFRELGRKAIVEYWDRPEAYKLHLYTCIVYGLTLRRVYEEKEKKRKQQEAQQQP</sequence>
<accession>A0A7C5TFV0</accession>